<name>A0A3B0UF69_9ZZZZ</name>
<organism evidence="2">
    <name type="scientific">hydrothermal vent metagenome</name>
    <dbReference type="NCBI Taxonomy" id="652676"/>
    <lineage>
        <taxon>unclassified sequences</taxon>
        <taxon>metagenomes</taxon>
        <taxon>ecological metagenomes</taxon>
    </lineage>
</organism>
<dbReference type="EMBL" id="UOET01000400">
    <property type="protein sequence ID" value="VAW29671.1"/>
    <property type="molecule type" value="Genomic_DNA"/>
</dbReference>
<accession>A0A3B0UF69</accession>
<gene>
    <name evidence="2" type="ORF">MNBD_BACTEROID07-1593</name>
</gene>
<dbReference type="Gene3D" id="3.30.2310.20">
    <property type="entry name" value="RelE-like"/>
    <property type="match status" value="1"/>
</dbReference>
<evidence type="ECO:0008006" key="3">
    <source>
        <dbReference type="Google" id="ProtNLM"/>
    </source>
</evidence>
<keyword evidence="1" id="KW-1277">Toxin-antitoxin system</keyword>
<dbReference type="Pfam" id="PF05016">
    <property type="entry name" value="ParE_toxin"/>
    <property type="match status" value="1"/>
</dbReference>
<reference evidence="2" key="1">
    <citation type="submission" date="2018-06" db="EMBL/GenBank/DDBJ databases">
        <authorList>
            <person name="Zhirakovskaya E."/>
        </authorList>
    </citation>
    <scope>NUCLEOTIDE SEQUENCE</scope>
</reference>
<evidence type="ECO:0000313" key="2">
    <source>
        <dbReference type="EMBL" id="VAW29671.1"/>
    </source>
</evidence>
<proteinExistence type="predicted"/>
<dbReference type="SUPFAM" id="SSF143011">
    <property type="entry name" value="RelE-like"/>
    <property type="match status" value="1"/>
</dbReference>
<dbReference type="InterPro" id="IPR007712">
    <property type="entry name" value="RelE/ParE_toxin"/>
</dbReference>
<dbReference type="AlphaFoldDB" id="A0A3B0UF69"/>
<evidence type="ECO:0000256" key="1">
    <source>
        <dbReference type="ARBA" id="ARBA00022649"/>
    </source>
</evidence>
<dbReference type="InterPro" id="IPR035093">
    <property type="entry name" value="RelE/ParE_toxin_dom_sf"/>
</dbReference>
<sequence length="105" mass="12459">MVKKREIVWTLPAKNDLQAIYDYLADISSTIAARQVHRIIQKINLLEKGFVNIGQREPLLMERPFEYRYLVQDNYKIIYCIRKDKVVVSVVFDTRQYPGVLKEKL</sequence>
<protein>
    <recommendedName>
        <fullName evidence="3">Death on curing protein, Doc toxin</fullName>
    </recommendedName>
</protein>